<evidence type="ECO:0000259" key="21">
    <source>
        <dbReference type="SMART" id="SM00918"/>
    </source>
</evidence>
<protein>
    <submittedName>
        <fullName evidence="22">GRIK3 protein</fullName>
    </submittedName>
</protein>
<dbReference type="SUPFAM" id="SSF53822">
    <property type="entry name" value="Periplasmic binding protein-like I"/>
    <property type="match status" value="1"/>
</dbReference>
<feature type="binding site" evidence="15">
    <location>
        <position position="750"/>
    </location>
    <ligand>
        <name>L-glutamate</name>
        <dbReference type="ChEBI" id="CHEBI:29985"/>
    </ligand>
</feature>
<keyword evidence="12" id="KW-1071">Ligand-gated ion channel</keyword>
<dbReference type="Gene3D" id="3.40.50.2300">
    <property type="match status" value="2"/>
</dbReference>
<feature type="domain" description="Ionotropic glutamate receptor L-glutamate and glycine-binding" evidence="21">
    <location>
        <begin position="451"/>
        <end position="519"/>
    </location>
</feature>
<evidence type="ECO:0000256" key="16">
    <source>
        <dbReference type="PIRSR" id="PIRSR601508-2"/>
    </source>
</evidence>
<dbReference type="InterPro" id="IPR001508">
    <property type="entry name" value="Iono_Glu_rcpt_met"/>
</dbReference>
<dbReference type="SMART" id="SM00079">
    <property type="entry name" value="PBPe"/>
    <property type="match status" value="1"/>
</dbReference>
<dbReference type="InterPro" id="IPR015683">
    <property type="entry name" value="Ionotropic_Glu_rcpt"/>
</dbReference>
<evidence type="ECO:0000256" key="4">
    <source>
        <dbReference type="ARBA" id="ARBA00022692"/>
    </source>
</evidence>
<keyword evidence="2" id="KW-0813">Transport</keyword>
<evidence type="ECO:0000256" key="1">
    <source>
        <dbReference type="ARBA" id="ARBA00004651"/>
    </source>
</evidence>
<keyword evidence="9" id="KW-0675">Receptor</keyword>
<proteinExistence type="predicted"/>
<feature type="domain" description="Ionotropic glutamate receptor C-terminal" evidence="20">
    <location>
        <begin position="441"/>
        <end position="813"/>
    </location>
</feature>
<dbReference type="SMART" id="SM00918">
    <property type="entry name" value="Lig_chan-Glu_bd"/>
    <property type="match status" value="1"/>
</dbReference>
<evidence type="ECO:0000256" key="15">
    <source>
        <dbReference type="PIRSR" id="PIRSR601508-1"/>
    </source>
</evidence>
<dbReference type="GO" id="GO:0038023">
    <property type="term" value="F:signaling receptor activity"/>
    <property type="evidence" value="ECO:0007669"/>
    <property type="project" value="InterPro"/>
</dbReference>
<feature type="disulfide bond" evidence="17">
    <location>
        <begin position="85"/>
        <end position="347"/>
    </location>
</feature>
<evidence type="ECO:0000256" key="2">
    <source>
        <dbReference type="ARBA" id="ARBA00022448"/>
    </source>
</evidence>
<evidence type="ECO:0000256" key="12">
    <source>
        <dbReference type="ARBA" id="ARBA00023286"/>
    </source>
</evidence>
<organism evidence="22 23">
    <name type="scientific">Branchiostoma lanceolatum</name>
    <name type="common">Common lancelet</name>
    <name type="synonym">Amphioxus lanceolatum</name>
    <dbReference type="NCBI Taxonomy" id="7740"/>
    <lineage>
        <taxon>Eukaryota</taxon>
        <taxon>Metazoa</taxon>
        <taxon>Chordata</taxon>
        <taxon>Cephalochordata</taxon>
        <taxon>Leptocardii</taxon>
        <taxon>Amphioxiformes</taxon>
        <taxon>Branchiostomatidae</taxon>
        <taxon>Branchiostoma</taxon>
    </lineage>
</organism>
<dbReference type="InterPro" id="IPR001828">
    <property type="entry name" value="ANF_lig-bd_rcpt"/>
</dbReference>
<dbReference type="Proteomes" id="UP000838412">
    <property type="component" value="Chromosome 9"/>
</dbReference>
<feature type="site" description="Crucial to convey clamshell closure to channel opening" evidence="16">
    <location>
        <position position="682"/>
    </location>
</feature>
<evidence type="ECO:0000256" key="14">
    <source>
        <dbReference type="ARBA" id="ARBA00034100"/>
    </source>
</evidence>
<dbReference type="EMBL" id="OV696694">
    <property type="protein sequence ID" value="CAH1273759.1"/>
    <property type="molecule type" value="Genomic_DNA"/>
</dbReference>
<keyword evidence="23" id="KW-1185">Reference proteome</keyword>
<dbReference type="Gene3D" id="3.40.190.10">
    <property type="entry name" value="Periplasmic binding protein-like II"/>
    <property type="match status" value="2"/>
</dbReference>
<feature type="binding site" evidence="15">
    <location>
        <position position="704"/>
    </location>
    <ligand>
        <name>L-glutamate</name>
        <dbReference type="ChEBI" id="CHEBI:29985"/>
    </ligand>
</feature>
<feature type="binding site" evidence="15">
    <location>
        <position position="535"/>
    </location>
    <ligand>
        <name>L-glutamate</name>
        <dbReference type="ChEBI" id="CHEBI:29985"/>
    </ligand>
</feature>
<dbReference type="InterPro" id="IPR001320">
    <property type="entry name" value="Iontro_rcpt_C"/>
</dbReference>
<evidence type="ECO:0000256" key="8">
    <source>
        <dbReference type="ARBA" id="ARBA00023136"/>
    </source>
</evidence>
<evidence type="ECO:0000256" key="18">
    <source>
        <dbReference type="SAM" id="Phobius"/>
    </source>
</evidence>
<evidence type="ECO:0000256" key="11">
    <source>
        <dbReference type="ARBA" id="ARBA00023257"/>
    </source>
</evidence>
<comment type="subcellular location">
    <subcellularLocation>
        <location evidence="1">Cell membrane</location>
        <topology evidence="1">Multi-pass membrane protein</topology>
    </subcellularLocation>
    <subcellularLocation>
        <location evidence="14">Postsynaptic cell membrane</location>
    </subcellularLocation>
</comment>
<keyword evidence="3" id="KW-1003">Cell membrane</keyword>
<accession>A0A8K0AFX4</accession>
<keyword evidence="7" id="KW-0406">Ion transport</keyword>
<feature type="disulfide bond" evidence="17">
    <location>
        <begin position="762"/>
        <end position="816"/>
    </location>
</feature>
<gene>
    <name evidence="22" type="primary">GRIK3</name>
    <name evidence="22" type="ORF">BLAG_LOCUS24994</name>
</gene>
<dbReference type="SUPFAM" id="SSF53850">
    <property type="entry name" value="Periplasmic binding protein-like II"/>
    <property type="match status" value="1"/>
</dbReference>
<dbReference type="PRINTS" id="PR00177">
    <property type="entry name" value="NMDARECEPTOR"/>
</dbReference>
<dbReference type="GO" id="GO:0015276">
    <property type="term" value="F:ligand-gated monoatomic ion channel activity"/>
    <property type="evidence" value="ECO:0007669"/>
    <property type="project" value="InterPro"/>
</dbReference>
<evidence type="ECO:0000256" key="10">
    <source>
        <dbReference type="ARBA" id="ARBA00023180"/>
    </source>
</evidence>
<dbReference type="GO" id="GO:0045211">
    <property type="term" value="C:postsynaptic membrane"/>
    <property type="evidence" value="ECO:0007669"/>
    <property type="project" value="UniProtKB-SubCell"/>
</dbReference>
<feature type="chain" id="PRO_5035468440" evidence="19">
    <location>
        <begin position="23"/>
        <end position="939"/>
    </location>
</feature>
<keyword evidence="6" id="KW-0770">Synapse</keyword>
<keyword evidence="13" id="KW-0407">Ion channel</keyword>
<dbReference type="Pfam" id="PF00060">
    <property type="entry name" value="Lig_chan"/>
    <property type="match status" value="1"/>
</dbReference>
<keyword evidence="19" id="KW-0732">Signal</keyword>
<evidence type="ECO:0000256" key="13">
    <source>
        <dbReference type="ARBA" id="ARBA00023303"/>
    </source>
</evidence>
<dbReference type="Gene3D" id="1.10.287.70">
    <property type="match status" value="1"/>
</dbReference>
<dbReference type="PANTHER" id="PTHR18966">
    <property type="entry name" value="IONOTROPIC GLUTAMATE RECEPTOR"/>
    <property type="match status" value="1"/>
</dbReference>
<evidence type="ECO:0000256" key="7">
    <source>
        <dbReference type="ARBA" id="ARBA00023065"/>
    </source>
</evidence>
<keyword evidence="10" id="KW-0325">Glycoprotein</keyword>
<keyword evidence="4 18" id="KW-0812">Transmembrane</keyword>
<dbReference type="Pfam" id="PF01094">
    <property type="entry name" value="ANF_receptor"/>
    <property type="match status" value="1"/>
</dbReference>
<keyword evidence="5 18" id="KW-1133">Transmembrane helix</keyword>
<keyword evidence="8 18" id="KW-0472">Membrane</keyword>
<keyword evidence="11" id="KW-0628">Postsynaptic cell membrane</keyword>
<evidence type="ECO:0000256" key="17">
    <source>
        <dbReference type="PIRSR" id="PIRSR601508-3"/>
    </source>
</evidence>
<sequence>MLLRWIPVWLLGTCSLLCPLLAQEPRSVKIAALIADAEVYTAERTALELAVQYVNLNNIIPNATLECIINTTRELAFFEMVLQACHQSRSGVHAIIGPVGSSAVKAVSLVSGAVQIPQIAPVATDPMLVNQQTYPFLVRLSATDTVQSRVIADVIDHFGWQQMSILTSSDDYGTHGFIEFERIAGVKGWLIRTVQSFDPTEDPRRIRVRRQLQAIKAAGARIVLLNCLASFGLEVLRQAGDMRLTGVGWAWIVTDGVTGMTSFRKNETVPRHLLGLLGVKPVEDKGELFGDFMKLWSTADSNRYPGAGVWDIEAYPAKFVDAVLLFAFAYRDLLRAGQSVTGASVQCDRFPSERWEHGDTMLQYLRKVSEEGITSKILFTKDGTPTQVEFDIVNLRENGWQRVGTWNDTDGLTIDNSVTSFMGGGQVELMDDFVSDLRNRTLRIVTHRDIPFVMKNLNDSEGNPLHGNDQYSGLCIDLLKWLSEQLGFRYRLFHVADDKFGNKDRNTGRWNGVIGDLVYKKADMAVTDLTITAEREEDVDFTLPYIEAGSTFIMRKKARAEYNIMNFSRPFQPELWALVFITTLAVAIIQSVINKLSPYSGIPMDEDSSGPGESDEDSPYTFGESLWHSFAALIQQGPEFFPRAPSGRITSIFWGMGILIVIATYTANLAAFLTISRLETTIESVEDLAAQNEIVYGVQRDSATQSFFDESNIEPFKTMAAVMRARDSYVGSMDEGIRKAKTENYAYISDNVLLDYQANRDCTLRTVGRLFKKSGFGIALPKYSPYTEVFSKKILQARESGFLDVLIKKWIETSECVKDKDKDFNSSIIGVDQMLGVFVLIYGGMGVAFVALLVEWVVACARDVSRSDPKKPQTICEAVSRRVSVLWNRSKCRSSCGHPRGKGHPLQQIDEDLRTTDIALQAASYQYDNGPRSIKPTLV</sequence>
<evidence type="ECO:0000256" key="6">
    <source>
        <dbReference type="ARBA" id="ARBA00023018"/>
    </source>
</evidence>
<evidence type="ECO:0000256" key="19">
    <source>
        <dbReference type="SAM" id="SignalP"/>
    </source>
</evidence>
<feature type="transmembrane region" description="Helical" evidence="18">
    <location>
        <begin position="834"/>
        <end position="861"/>
    </location>
</feature>
<feature type="transmembrane region" description="Helical" evidence="18">
    <location>
        <begin position="652"/>
        <end position="675"/>
    </location>
</feature>
<name>A0A8K0AFX4_BRALA</name>
<dbReference type="OrthoDB" id="5984008at2759"/>
<dbReference type="AlphaFoldDB" id="A0A8K0AFX4"/>
<reference evidence="22" key="1">
    <citation type="submission" date="2022-01" db="EMBL/GenBank/DDBJ databases">
        <authorList>
            <person name="Braso-Vives M."/>
        </authorList>
    </citation>
    <scope>NUCLEOTIDE SEQUENCE</scope>
</reference>
<feature type="binding site" evidence="15">
    <location>
        <position position="530"/>
    </location>
    <ligand>
        <name>L-glutamate</name>
        <dbReference type="ChEBI" id="CHEBI:29985"/>
    </ligand>
</feature>
<evidence type="ECO:0000256" key="9">
    <source>
        <dbReference type="ARBA" id="ARBA00023170"/>
    </source>
</evidence>
<dbReference type="FunFam" id="3.40.190.10:FF:000400">
    <property type="entry name" value="Predicted protein"/>
    <property type="match status" value="1"/>
</dbReference>
<evidence type="ECO:0000313" key="22">
    <source>
        <dbReference type="EMBL" id="CAH1273759.1"/>
    </source>
</evidence>
<dbReference type="FunFam" id="3.40.190.10:FF:000399">
    <property type="entry name" value="Predicted protein"/>
    <property type="match status" value="1"/>
</dbReference>
<dbReference type="InterPro" id="IPR028082">
    <property type="entry name" value="Peripla_BP_I"/>
</dbReference>
<evidence type="ECO:0000259" key="20">
    <source>
        <dbReference type="SMART" id="SM00079"/>
    </source>
</evidence>
<keyword evidence="17" id="KW-1015">Disulfide bond</keyword>
<evidence type="ECO:0000256" key="3">
    <source>
        <dbReference type="ARBA" id="ARBA00022475"/>
    </source>
</evidence>
<evidence type="ECO:0000256" key="5">
    <source>
        <dbReference type="ARBA" id="ARBA00022989"/>
    </source>
</evidence>
<dbReference type="FunFam" id="1.10.287.70:FF:000351">
    <property type="entry name" value="Uncharacterized protein"/>
    <property type="match status" value="1"/>
</dbReference>
<feature type="signal peptide" evidence="19">
    <location>
        <begin position="1"/>
        <end position="22"/>
    </location>
</feature>
<evidence type="ECO:0000313" key="23">
    <source>
        <dbReference type="Proteomes" id="UP000838412"/>
    </source>
</evidence>
<dbReference type="InterPro" id="IPR019594">
    <property type="entry name" value="Glu/Gly-bd"/>
</dbReference>
<dbReference type="Pfam" id="PF10613">
    <property type="entry name" value="Lig_chan-Glu_bd"/>
    <property type="match status" value="1"/>
</dbReference>